<keyword evidence="3" id="KW-1185">Reference proteome</keyword>
<evidence type="ECO:0000313" key="3">
    <source>
        <dbReference type="Proteomes" id="UP001565242"/>
    </source>
</evidence>
<feature type="compositionally biased region" description="Low complexity" evidence="1">
    <location>
        <begin position="199"/>
        <end position="210"/>
    </location>
</feature>
<name>A0ABV4D867_9LACT</name>
<reference evidence="2 3" key="1">
    <citation type="submission" date="2024-03" db="EMBL/GenBank/DDBJ databases">
        <title>Mouse gut bacterial collection (mGBC) of GemPharmatech.</title>
        <authorList>
            <person name="He Y."/>
            <person name="Dong L."/>
            <person name="Wu D."/>
            <person name="Gao X."/>
            <person name="Lin Z."/>
        </authorList>
    </citation>
    <scope>NUCLEOTIDE SEQUENCE [LARGE SCALE GENOMIC DNA]</scope>
    <source>
        <strain evidence="2 3">20-218</strain>
    </source>
</reference>
<dbReference type="EMBL" id="JBCLSQ010000011">
    <property type="protein sequence ID" value="MEY8537922.1"/>
    <property type="molecule type" value="Genomic_DNA"/>
</dbReference>
<evidence type="ECO:0000313" key="2">
    <source>
        <dbReference type="EMBL" id="MEY8537922.1"/>
    </source>
</evidence>
<comment type="caution">
    <text evidence="2">The sequence shown here is derived from an EMBL/GenBank/DDBJ whole genome shotgun (WGS) entry which is preliminary data.</text>
</comment>
<dbReference type="Proteomes" id="UP001565242">
    <property type="component" value="Unassembled WGS sequence"/>
</dbReference>
<organism evidence="2 3">
    <name type="scientific">Lactococcus muris</name>
    <dbReference type="NCBI Taxonomy" id="2941330"/>
    <lineage>
        <taxon>Bacteria</taxon>
        <taxon>Bacillati</taxon>
        <taxon>Bacillota</taxon>
        <taxon>Bacilli</taxon>
        <taxon>Lactobacillales</taxon>
        <taxon>Streptococcaceae</taxon>
        <taxon>Lactococcus</taxon>
    </lineage>
</organism>
<dbReference type="RefSeq" id="WP_369918150.1">
    <property type="nucleotide sequence ID" value="NZ_JBCLSQ010000011.1"/>
</dbReference>
<accession>A0ABV4D867</accession>
<feature type="compositionally biased region" description="Polar residues" evidence="1">
    <location>
        <begin position="186"/>
        <end position="198"/>
    </location>
</feature>
<feature type="region of interest" description="Disordered" evidence="1">
    <location>
        <begin position="176"/>
        <end position="219"/>
    </location>
</feature>
<sequence>MHSTNRKKLGILLAILSVLLLISGTFAWFSFTQRAINDRSGNINFEEVGRLHDYFDRASGNKDVFAENFGDAPILVRVKLLEYMEINGESLVQADPQEVAEGNAVQPIKEDTGTWTPWTPEASGNTVGQRVGPGAVFNARARWTVGWNPRAATDSSGQLNAPYFMPTFNRARDNHKTAAAGDGRDWTQSGEEADTSVSANGTNAGADATGVTHPGNGTDGYWTNGSTATSILGTPPDTEDGPHTARQTVIQDQPVMLLSQWNALPVQDRVGNFWVVDPQTGWAYWANLLFPEEATSFLLDQANFSTSGIRGDYYYGIKAVANMVANTDGDVSALWEEAPENHSDLAKQLVDEVRSGMPILGEMTPGQTFNMRGIEYRYLENKGDGNHLVNTADFQINSAWNTNAGVDSYNGSTLDNNMKNWHDNLPSVVRRQVQPVQKEFTGVGSDVHISKWWYSAANGSPNINIPIVGTERSFILDFEHPAFPDALKNDFAVVDPNGEKKAFALSVAEVNKLSGPEKAFPTMASRRTVGGWTRTPFDADMPWIIMGGAVLTGSLQVPTFTPNFIAAVFPQSPALILRDQDGAWTSSF</sequence>
<evidence type="ECO:0000256" key="1">
    <source>
        <dbReference type="SAM" id="MobiDB-lite"/>
    </source>
</evidence>
<gene>
    <name evidence="2" type="ORF">AALM99_05640</name>
</gene>
<proteinExistence type="predicted"/>
<protein>
    <submittedName>
        <fullName evidence="2">Uncharacterized protein</fullName>
    </submittedName>
</protein>